<evidence type="ECO:0000256" key="2">
    <source>
        <dbReference type="ARBA" id="ARBA00022454"/>
    </source>
</evidence>
<comment type="function">
    <text evidence="10">Acts as a component of the essential kinetochore-associated NDC80 complex, which is required for chromosome segregation and spindle checkpoint activity.</text>
</comment>
<dbReference type="CDD" id="cd11565">
    <property type="entry name" value="RWD_Spc24"/>
    <property type="match status" value="1"/>
</dbReference>
<gene>
    <name evidence="12" type="ORF">FOA43_001075</name>
</gene>
<evidence type="ECO:0000256" key="10">
    <source>
        <dbReference type="RuleBase" id="RU368011"/>
    </source>
</evidence>
<dbReference type="GeneID" id="62194476"/>
<evidence type="ECO:0000256" key="11">
    <source>
        <dbReference type="SAM" id="Coils"/>
    </source>
</evidence>
<keyword evidence="2 10" id="KW-0158">Chromosome</keyword>
<keyword evidence="4 10" id="KW-0498">Mitosis</keyword>
<dbReference type="PANTHER" id="PTHR22142">
    <property type="match status" value="1"/>
</dbReference>
<dbReference type="GO" id="GO:0008017">
    <property type="term" value="F:microtubule binding"/>
    <property type="evidence" value="ECO:0007669"/>
    <property type="project" value="TreeGrafter"/>
</dbReference>
<evidence type="ECO:0000256" key="3">
    <source>
        <dbReference type="ARBA" id="ARBA00022618"/>
    </source>
</evidence>
<dbReference type="EMBL" id="CP064812">
    <property type="protein sequence ID" value="QPG73761.1"/>
    <property type="molecule type" value="Genomic_DNA"/>
</dbReference>
<keyword evidence="9 10" id="KW-0137">Centromere</keyword>
<evidence type="ECO:0000256" key="1">
    <source>
        <dbReference type="ARBA" id="ARBA00007804"/>
    </source>
</evidence>
<keyword evidence="7 10" id="KW-0539">Nucleus</keyword>
<dbReference type="Proteomes" id="UP000662931">
    <property type="component" value="Chromosome 1"/>
</dbReference>
<dbReference type="InterPro" id="IPR038066">
    <property type="entry name" value="Spc24_Fungi_globular_sf"/>
</dbReference>
<dbReference type="OrthoDB" id="3344830at2759"/>
<organism evidence="12 13">
    <name type="scientific">Eeniella nana</name>
    <name type="common">Yeast</name>
    <name type="synonym">Brettanomyces nanus</name>
    <dbReference type="NCBI Taxonomy" id="13502"/>
    <lineage>
        <taxon>Eukaryota</taxon>
        <taxon>Fungi</taxon>
        <taxon>Dikarya</taxon>
        <taxon>Ascomycota</taxon>
        <taxon>Saccharomycotina</taxon>
        <taxon>Pichiomycetes</taxon>
        <taxon>Pichiales</taxon>
        <taxon>Pichiaceae</taxon>
        <taxon>Brettanomyces</taxon>
    </lineage>
</organism>
<evidence type="ECO:0000256" key="4">
    <source>
        <dbReference type="ARBA" id="ARBA00022776"/>
    </source>
</evidence>
<dbReference type="Gene3D" id="3.30.160.430">
    <property type="match status" value="1"/>
</dbReference>
<comment type="subcellular location">
    <subcellularLocation>
        <location evidence="10">Nucleus</location>
    </subcellularLocation>
    <subcellularLocation>
        <location evidence="10">Chromosome</location>
        <location evidence="10">Centromere</location>
        <location evidence="10">Kinetochore</location>
    </subcellularLocation>
</comment>
<dbReference type="Pfam" id="PF08286">
    <property type="entry name" value="Spc24"/>
    <property type="match status" value="1"/>
</dbReference>
<dbReference type="KEGG" id="bnn:FOA43_001075"/>
<evidence type="ECO:0000256" key="8">
    <source>
        <dbReference type="ARBA" id="ARBA00023306"/>
    </source>
</evidence>
<dbReference type="GO" id="GO:0005634">
    <property type="term" value="C:nucleus"/>
    <property type="evidence" value="ECO:0007669"/>
    <property type="project" value="UniProtKB-SubCell"/>
</dbReference>
<keyword evidence="6 11" id="KW-0175">Coiled coil</keyword>
<dbReference type="InterPro" id="IPR013252">
    <property type="entry name" value="Ndc80_Spc24"/>
</dbReference>
<evidence type="ECO:0000256" key="7">
    <source>
        <dbReference type="ARBA" id="ARBA00023242"/>
    </source>
</evidence>
<keyword evidence="13" id="KW-1185">Reference proteome</keyword>
<evidence type="ECO:0000313" key="13">
    <source>
        <dbReference type="Proteomes" id="UP000662931"/>
    </source>
</evidence>
<protein>
    <recommendedName>
        <fullName evidence="10">Kinetochore protein Spc24</fullName>
    </recommendedName>
</protein>
<sequence length="193" mass="22356">MDSLKTAITETNSGFDIQNDLNLLDSIANNIQQLDTLRQTDIEARRAKNNKLTKQLSTLSASINQLKGSNKMKTAQKQLIDLENQMFHIAGNLTTFNMELNSLKLTYNQELKRLDELENQLQEMKNSFELSEDIEVAERAKMIKLKLYESLGMKLDIQNKQVMVLNKRKNKSGVLKLENYSEYFISNYIWDNI</sequence>
<dbReference type="AlphaFoldDB" id="A0A875RWQ8"/>
<keyword evidence="3 10" id="KW-0132">Cell division</keyword>
<evidence type="ECO:0000256" key="9">
    <source>
        <dbReference type="ARBA" id="ARBA00023328"/>
    </source>
</evidence>
<name>A0A875RWQ8_EENNA</name>
<evidence type="ECO:0000313" key="12">
    <source>
        <dbReference type="EMBL" id="QPG73761.1"/>
    </source>
</evidence>
<dbReference type="RefSeq" id="XP_038777326.1">
    <property type="nucleotide sequence ID" value="XM_038921398.1"/>
</dbReference>
<accession>A0A875RWQ8</accession>
<dbReference type="PANTHER" id="PTHR22142:SF2">
    <property type="entry name" value="KINETOCHORE PROTEIN SPC24"/>
    <property type="match status" value="1"/>
</dbReference>
<feature type="coiled-coil region" evidence="11">
    <location>
        <begin position="100"/>
        <end position="134"/>
    </location>
</feature>
<dbReference type="GO" id="GO:0031262">
    <property type="term" value="C:Ndc80 complex"/>
    <property type="evidence" value="ECO:0007669"/>
    <property type="project" value="TreeGrafter"/>
</dbReference>
<dbReference type="SUPFAM" id="SSF143026">
    <property type="entry name" value="Kinetochore globular domain"/>
    <property type="match status" value="1"/>
</dbReference>
<dbReference type="GO" id="GO:0007059">
    <property type="term" value="P:chromosome segregation"/>
    <property type="evidence" value="ECO:0007669"/>
    <property type="project" value="TreeGrafter"/>
</dbReference>
<keyword evidence="8 10" id="KW-0131">Cell cycle</keyword>
<comment type="subunit">
    <text evidence="10">Component of the NDC80 complex.</text>
</comment>
<dbReference type="GO" id="GO:0051301">
    <property type="term" value="P:cell division"/>
    <property type="evidence" value="ECO:0007669"/>
    <property type="project" value="UniProtKB-UniRule"/>
</dbReference>
<evidence type="ECO:0000256" key="5">
    <source>
        <dbReference type="ARBA" id="ARBA00022838"/>
    </source>
</evidence>
<comment type="similarity">
    <text evidence="1 10">Belongs to the SPC24 family.</text>
</comment>
<proteinExistence type="inferred from homology"/>
<keyword evidence="5 10" id="KW-0995">Kinetochore</keyword>
<reference evidence="12" key="1">
    <citation type="submission" date="2020-10" db="EMBL/GenBank/DDBJ databases">
        <authorList>
            <person name="Roach M.J.R."/>
        </authorList>
    </citation>
    <scope>NUCLEOTIDE SEQUENCE</scope>
    <source>
        <strain evidence="12">CBS 1945</strain>
    </source>
</reference>
<evidence type="ECO:0000256" key="6">
    <source>
        <dbReference type="ARBA" id="ARBA00023054"/>
    </source>
</evidence>